<sequence>AVAPNGHNPPALVGLNRITCAAGSLGRHIEQSLMHLAFGCSSSEDSVASSFDEDCLQNGHRNSVCLFIICPGGAMLC</sequence>
<dbReference type="AlphaFoldDB" id="A0A3P7NFJ9"/>
<evidence type="ECO:0000313" key="2">
    <source>
        <dbReference type="Proteomes" id="UP000281553"/>
    </source>
</evidence>
<protein>
    <submittedName>
        <fullName evidence="1">Uncharacterized protein</fullName>
    </submittedName>
</protein>
<dbReference type="Proteomes" id="UP000281553">
    <property type="component" value="Unassembled WGS sequence"/>
</dbReference>
<name>A0A3P7NFJ9_DIBLA</name>
<keyword evidence="2" id="KW-1185">Reference proteome</keyword>
<evidence type="ECO:0000313" key="1">
    <source>
        <dbReference type="EMBL" id="VDN39010.1"/>
    </source>
</evidence>
<dbReference type="EMBL" id="UYRU01094383">
    <property type="protein sequence ID" value="VDN39010.1"/>
    <property type="molecule type" value="Genomic_DNA"/>
</dbReference>
<reference evidence="1 2" key="1">
    <citation type="submission" date="2018-11" db="EMBL/GenBank/DDBJ databases">
        <authorList>
            <consortium name="Pathogen Informatics"/>
        </authorList>
    </citation>
    <scope>NUCLEOTIDE SEQUENCE [LARGE SCALE GENOMIC DNA]</scope>
</reference>
<accession>A0A3P7NFJ9</accession>
<organism evidence="1 2">
    <name type="scientific">Dibothriocephalus latus</name>
    <name type="common">Fish tapeworm</name>
    <name type="synonym">Diphyllobothrium latum</name>
    <dbReference type="NCBI Taxonomy" id="60516"/>
    <lineage>
        <taxon>Eukaryota</taxon>
        <taxon>Metazoa</taxon>
        <taxon>Spiralia</taxon>
        <taxon>Lophotrochozoa</taxon>
        <taxon>Platyhelminthes</taxon>
        <taxon>Cestoda</taxon>
        <taxon>Eucestoda</taxon>
        <taxon>Diphyllobothriidea</taxon>
        <taxon>Diphyllobothriidae</taxon>
        <taxon>Dibothriocephalus</taxon>
    </lineage>
</organism>
<proteinExistence type="predicted"/>
<feature type="non-terminal residue" evidence="1">
    <location>
        <position position="1"/>
    </location>
</feature>
<dbReference type="OrthoDB" id="6241907at2759"/>
<gene>
    <name evidence="1" type="ORF">DILT_LOCUS17737</name>
</gene>